<dbReference type="EMBL" id="AVBH01000074">
    <property type="protein sequence ID" value="KGO98508.1"/>
    <property type="molecule type" value="Genomic_DNA"/>
</dbReference>
<reference evidence="2 3" key="1">
    <citation type="submission" date="2013-08" db="EMBL/GenBank/DDBJ databases">
        <title>Genomic analysis of Lysobacter defluvii.</title>
        <authorList>
            <person name="Wang Q."/>
            <person name="Wang G."/>
        </authorList>
    </citation>
    <scope>NUCLEOTIDE SEQUENCE [LARGE SCALE GENOMIC DNA]</scope>
    <source>
        <strain evidence="2 3">IMMIB APB-9</strain>
    </source>
</reference>
<proteinExistence type="predicted"/>
<accession>A0A0A0M6A3</accession>
<dbReference type="RefSeq" id="WP_027070346.1">
    <property type="nucleotide sequence ID" value="NZ_AUHT01000012.1"/>
</dbReference>
<evidence type="ECO:0000313" key="2">
    <source>
        <dbReference type="EMBL" id="KGO98508.1"/>
    </source>
</evidence>
<feature type="chain" id="PRO_5001966725" description="TonB C-terminal domain-containing protein" evidence="1">
    <location>
        <begin position="20"/>
        <end position="134"/>
    </location>
</feature>
<keyword evidence="3" id="KW-1185">Reference proteome</keyword>
<comment type="caution">
    <text evidence="2">The sequence shown here is derived from an EMBL/GenBank/DDBJ whole genome shotgun (WGS) entry which is preliminary data.</text>
</comment>
<evidence type="ECO:0000256" key="1">
    <source>
        <dbReference type="SAM" id="SignalP"/>
    </source>
</evidence>
<name>A0A0A0M6A3_9GAMM</name>
<sequence length="134" mass="14514">MHIRTAALALLIFAPVAGAIGIDTPFDAARSQGREDATNPEYQEWYLGEMRPAFAPAFQAGLGRCASLAQGEELTTLGLVFVVEADGAVGDFFTSADTEFAHCLEESIRARTYPPAPKDRFYFGLDFAPHPTNT</sequence>
<gene>
    <name evidence="2" type="ORF">N791_01735</name>
</gene>
<dbReference type="AlphaFoldDB" id="A0A0A0M6A3"/>
<keyword evidence="1" id="KW-0732">Signal</keyword>
<evidence type="ECO:0008006" key="4">
    <source>
        <dbReference type="Google" id="ProtNLM"/>
    </source>
</evidence>
<evidence type="ECO:0000313" key="3">
    <source>
        <dbReference type="Proteomes" id="UP000030003"/>
    </source>
</evidence>
<dbReference type="Proteomes" id="UP000030003">
    <property type="component" value="Unassembled WGS sequence"/>
</dbReference>
<feature type="signal peptide" evidence="1">
    <location>
        <begin position="1"/>
        <end position="19"/>
    </location>
</feature>
<organism evidence="2 3">
    <name type="scientific">Lysobacter defluvii IMMIB APB-9 = DSM 18482</name>
    <dbReference type="NCBI Taxonomy" id="1385515"/>
    <lineage>
        <taxon>Bacteria</taxon>
        <taxon>Pseudomonadati</taxon>
        <taxon>Pseudomonadota</taxon>
        <taxon>Gammaproteobacteria</taxon>
        <taxon>Lysobacterales</taxon>
        <taxon>Lysobacteraceae</taxon>
        <taxon>Novilysobacter</taxon>
    </lineage>
</organism>
<protein>
    <recommendedName>
        <fullName evidence="4">TonB C-terminal domain-containing protein</fullName>
    </recommendedName>
</protein>